<dbReference type="PANTHER" id="PTHR33570:SF2">
    <property type="entry name" value="CARBOXYMUCONOLACTONE DECARBOXYLASE-LIKE DOMAIN-CONTAINING PROTEIN"/>
    <property type="match status" value="1"/>
</dbReference>
<dbReference type="Pfam" id="PF02627">
    <property type="entry name" value="CMD"/>
    <property type="match status" value="1"/>
</dbReference>
<dbReference type="AlphaFoldDB" id="A0A940NW90"/>
<keyword evidence="3" id="KW-1185">Reference proteome</keyword>
<dbReference type="InterPro" id="IPR003779">
    <property type="entry name" value="CMD-like"/>
</dbReference>
<reference evidence="2" key="1">
    <citation type="submission" date="2021-04" db="EMBL/GenBank/DDBJ databases">
        <title>Genome seq and assembly of Bacillus sp.</title>
        <authorList>
            <person name="Chhetri G."/>
        </authorList>
    </citation>
    <scope>NUCLEOTIDE SEQUENCE</scope>
    <source>
        <strain evidence="2">RG28</strain>
    </source>
</reference>
<feature type="domain" description="Carboxymuconolactone decarboxylase-like" evidence="1">
    <location>
        <begin position="34"/>
        <end position="115"/>
    </location>
</feature>
<protein>
    <submittedName>
        <fullName evidence="2">Carboxymuconolactone decarboxylase family protein</fullName>
    </submittedName>
</protein>
<comment type="caution">
    <text evidence="2">The sequence shown here is derived from an EMBL/GenBank/DDBJ whole genome shotgun (WGS) entry which is preliminary data.</text>
</comment>
<dbReference type="RefSeq" id="WP_209406370.1">
    <property type="nucleotide sequence ID" value="NZ_JAGIYQ010000008.1"/>
</dbReference>
<dbReference type="Proteomes" id="UP000682134">
    <property type="component" value="Unassembled WGS sequence"/>
</dbReference>
<sequence>MENNNRYDLGISTIKKMVSNEALENIEQMKTISPDFWEMIISFGYGDLYSREGLSNTKRVIVTLTSLITQGAFEQLEFHIRAALNVGLTKDEIKEIIIHCSGYVGFPKACQAMMIAGKVFEEVTEE</sequence>
<dbReference type="EMBL" id="JAGIYQ010000008">
    <property type="protein sequence ID" value="MBP0726103.1"/>
    <property type="molecule type" value="Genomic_DNA"/>
</dbReference>
<gene>
    <name evidence="2" type="ORF">J5Y03_13050</name>
</gene>
<dbReference type="SUPFAM" id="SSF69118">
    <property type="entry name" value="AhpD-like"/>
    <property type="match status" value="1"/>
</dbReference>
<dbReference type="PANTHER" id="PTHR33570">
    <property type="entry name" value="4-CARBOXYMUCONOLACTONE DECARBOXYLASE FAMILY PROTEIN"/>
    <property type="match status" value="1"/>
</dbReference>
<dbReference type="InterPro" id="IPR029032">
    <property type="entry name" value="AhpD-like"/>
</dbReference>
<evidence type="ECO:0000313" key="3">
    <source>
        <dbReference type="Proteomes" id="UP000682134"/>
    </source>
</evidence>
<dbReference type="Gene3D" id="1.20.1290.10">
    <property type="entry name" value="AhpD-like"/>
    <property type="match status" value="1"/>
</dbReference>
<organism evidence="2 3">
    <name type="scientific">Gottfriedia endophytica</name>
    <dbReference type="NCBI Taxonomy" id="2820819"/>
    <lineage>
        <taxon>Bacteria</taxon>
        <taxon>Bacillati</taxon>
        <taxon>Bacillota</taxon>
        <taxon>Bacilli</taxon>
        <taxon>Bacillales</taxon>
        <taxon>Bacillaceae</taxon>
        <taxon>Gottfriedia</taxon>
    </lineage>
</organism>
<accession>A0A940NW90</accession>
<dbReference type="InterPro" id="IPR052512">
    <property type="entry name" value="4CMD/NDH-1_regulator"/>
</dbReference>
<evidence type="ECO:0000313" key="2">
    <source>
        <dbReference type="EMBL" id="MBP0726103.1"/>
    </source>
</evidence>
<evidence type="ECO:0000259" key="1">
    <source>
        <dbReference type="Pfam" id="PF02627"/>
    </source>
</evidence>
<proteinExistence type="predicted"/>
<dbReference type="GO" id="GO:0051920">
    <property type="term" value="F:peroxiredoxin activity"/>
    <property type="evidence" value="ECO:0007669"/>
    <property type="project" value="InterPro"/>
</dbReference>
<name>A0A940NW90_9BACI</name>